<dbReference type="NCBIfam" id="TIGR04138">
    <property type="entry name" value="Plancto_Ver_chp"/>
    <property type="match status" value="1"/>
</dbReference>
<organism evidence="1 2">
    <name type="scientific">Rubritalea profundi</name>
    <dbReference type="NCBI Taxonomy" id="1658618"/>
    <lineage>
        <taxon>Bacteria</taxon>
        <taxon>Pseudomonadati</taxon>
        <taxon>Verrucomicrobiota</taxon>
        <taxon>Verrucomicrobiia</taxon>
        <taxon>Verrucomicrobiales</taxon>
        <taxon>Rubritaleaceae</taxon>
        <taxon>Rubritalea</taxon>
    </lineage>
</organism>
<name>A0A2S7U7P8_9BACT</name>
<dbReference type="Proteomes" id="UP000239907">
    <property type="component" value="Unassembled WGS sequence"/>
</dbReference>
<dbReference type="PROSITE" id="PS00018">
    <property type="entry name" value="EF_HAND_1"/>
    <property type="match status" value="1"/>
</dbReference>
<dbReference type="InterPro" id="IPR026406">
    <property type="entry name" value="Ver/Plancto_CHP"/>
</dbReference>
<keyword evidence="2" id="KW-1185">Reference proteome</keyword>
<dbReference type="AlphaFoldDB" id="A0A2S7U7P8"/>
<sequence length="133" mass="15262">MQSMHFDQALYNIHKRDPRFAPDAYAFLKQALDYTITEHTKKDPDMSQHVTAKELLDGFRKLAIGEYGPMASTLFAEWGIQSCTHVGDMVFNLIEEGMFGKQDSDNRNDFADAYDFHDVFILPYLPKSSAINF</sequence>
<proteinExistence type="predicted"/>
<evidence type="ECO:0000313" key="2">
    <source>
        <dbReference type="Proteomes" id="UP000239907"/>
    </source>
</evidence>
<gene>
    <name evidence="1" type="ORF">BSZ32_17825</name>
</gene>
<comment type="caution">
    <text evidence="1">The sequence shown here is derived from an EMBL/GenBank/DDBJ whole genome shotgun (WGS) entry which is preliminary data.</text>
</comment>
<dbReference type="InterPro" id="IPR018247">
    <property type="entry name" value="EF_Hand_1_Ca_BS"/>
</dbReference>
<accession>A0A2S7U7P8</accession>
<evidence type="ECO:0000313" key="1">
    <source>
        <dbReference type="EMBL" id="PQJ30424.1"/>
    </source>
</evidence>
<reference evidence="1 2" key="1">
    <citation type="submission" date="2016-12" db="EMBL/GenBank/DDBJ databases">
        <title>Study of bacterial adaptation to deep sea.</title>
        <authorList>
            <person name="Song J."/>
            <person name="Yoshizawa S."/>
            <person name="Kogure K."/>
        </authorList>
    </citation>
    <scope>NUCLEOTIDE SEQUENCE [LARGE SCALE GENOMIC DNA]</scope>
    <source>
        <strain evidence="1 2">SAORIC-165</strain>
    </source>
</reference>
<dbReference type="EMBL" id="MQWA01000001">
    <property type="protein sequence ID" value="PQJ30424.1"/>
    <property type="molecule type" value="Genomic_DNA"/>
</dbReference>
<dbReference type="RefSeq" id="WP_165788930.1">
    <property type="nucleotide sequence ID" value="NZ_MQWA01000001.1"/>
</dbReference>
<protein>
    <submittedName>
        <fullName evidence="1">Uncharacterized protein</fullName>
    </submittedName>
</protein>